<dbReference type="GeneID" id="19167289"/>
<dbReference type="EMBL" id="AMGY01000002">
    <property type="protein sequence ID" value="EXJ90092.1"/>
    <property type="molecule type" value="Genomic_DNA"/>
</dbReference>
<organism evidence="1 2">
    <name type="scientific">Capronia epimyces CBS 606.96</name>
    <dbReference type="NCBI Taxonomy" id="1182542"/>
    <lineage>
        <taxon>Eukaryota</taxon>
        <taxon>Fungi</taxon>
        <taxon>Dikarya</taxon>
        <taxon>Ascomycota</taxon>
        <taxon>Pezizomycotina</taxon>
        <taxon>Eurotiomycetes</taxon>
        <taxon>Chaetothyriomycetidae</taxon>
        <taxon>Chaetothyriales</taxon>
        <taxon>Herpotrichiellaceae</taxon>
        <taxon>Capronia</taxon>
    </lineage>
</organism>
<evidence type="ECO:0000313" key="2">
    <source>
        <dbReference type="Proteomes" id="UP000019478"/>
    </source>
</evidence>
<gene>
    <name evidence="1" type="ORF">A1O3_03161</name>
</gene>
<protein>
    <submittedName>
        <fullName evidence="1">Uncharacterized protein</fullName>
    </submittedName>
</protein>
<proteinExistence type="predicted"/>
<evidence type="ECO:0000313" key="1">
    <source>
        <dbReference type="EMBL" id="EXJ90092.1"/>
    </source>
</evidence>
<dbReference type="Proteomes" id="UP000019478">
    <property type="component" value="Unassembled WGS sequence"/>
</dbReference>
<accession>W9YB53</accession>
<dbReference type="AlphaFoldDB" id="W9YB53"/>
<dbReference type="Gene3D" id="3.30.56.110">
    <property type="entry name" value="Protein of unknown function DUF2237"/>
    <property type="match status" value="1"/>
</dbReference>
<dbReference type="HOGENOM" id="CLU_127770_0_0_1"/>
<dbReference type="OrthoDB" id="1517790at2759"/>
<dbReference type="Pfam" id="PF09996">
    <property type="entry name" value="DUF2237"/>
    <property type="match status" value="1"/>
</dbReference>
<name>W9YB53_9EURO</name>
<reference evidence="1 2" key="1">
    <citation type="submission" date="2013-03" db="EMBL/GenBank/DDBJ databases">
        <title>The Genome Sequence of Capronia epimyces CBS 606.96.</title>
        <authorList>
            <consortium name="The Broad Institute Genomics Platform"/>
            <person name="Cuomo C."/>
            <person name="de Hoog S."/>
            <person name="Gorbushina A."/>
            <person name="Walker B."/>
            <person name="Young S.K."/>
            <person name="Zeng Q."/>
            <person name="Gargeya S."/>
            <person name="Fitzgerald M."/>
            <person name="Haas B."/>
            <person name="Abouelleil A."/>
            <person name="Allen A.W."/>
            <person name="Alvarado L."/>
            <person name="Arachchi H.M."/>
            <person name="Berlin A.M."/>
            <person name="Chapman S.B."/>
            <person name="Gainer-Dewar J."/>
            <person name="Goldberg J."/>
            <person name="Griggs A."/>
            <person name="Gujja S."/>
            <person name="Hansen M."/>
            <person name="Howarth C."/>
            <person name="Imamovic A."/>
            <person name="Ireland A."/>
            <person name="Larimer J."/>
            <person name="McCowan C."/>
            <person name="Murphy C."/>
            <person name="Pearson M."/>
            <person name="Poon T.W."/>
            <person name="Priest M."/>
            <person name="Roberts A."/>
            <person name="Saif S."/>
            <person name="Shea T."/>
            <person name="Sisk P."/>
            <person name="Sykes S."/>
            <person name="Wortman J."/>
            <person name="Nusbaum C."/>
            <person name="Birren B."/>
        </authorList>
    </citation>
    <scope>NUCLEOTIDE SEQUENCE [LARGE SCALE GENOMIC DNA]</scope>
    <source>
        <strain evidence="1 2">CBS 606.96</strain>
    </source>
</reference>
<keyword evidence="2" id="KW-1185">Reference proteome</keyword>
<comment type="caution">
    <text evidence="1">The sequence shown here is derived from an EMBL/GenBank/DDBJ whole genome shotgun (WGS) entry which is preliminary data.</text>
</comment>
<dbReference type="InterPro" id="IPR018714">
    <property type="entry name" value="DUF2237"/>
</dbReference>
<sequence length="184" mass="20396">MKLYHRLPTITRNFSLWNGLRARVLQTPLFGTPGKTHPPPQAPREETISPPLNVFKRPLAFFSDRPVTGFYRDGYCRTGAADFGNHAVAGVVSEEFLDYSASQGNDLRVAGLTDGCKWCLCTSRWLEAFQAYTDGKISKTAVPRVYLEATEDSALRRVDLDTLREFAAKKETSDANGVNGVHGV</sequence>
<dbReference type="PANTHER" id="PTHR37466:SF1">
    <property type="entry name" value="SLR1628 PROTEIN"/>
    <property type="match status" value="1"/>
</dbReference>
<dbReference type="PANTHER" id="PTHR37466">
    <property type="entry name" value="SLR1628 PROTEIN"/>
    <property type="match status" value="1"/>
</dbReference>
<dbReference type="eggNOG" id="ENOG502S415">
    <property type="taxonomic scope" value="Eukaryota"/>
</dbReference>
<dbReference type="RefSeq" id="XP_007731489.1">
    <property type="nucleotide sequence ID" value="XM_007733299.1"/>
</dbReference>